<keyword evidence="3" id="KW-1185">Reference proteome</keyword>
<dbReference type="AlphaFoldDB" id="A0A516V691"/>
<organism evidence="2 3">
    <name type="scientific">Pseudoluteimonas lycopersici</name>
    <dbReference type="NCBI Taxonomy" id="1324796"/>
    <lineage>
        <taxon>Bacteria</taxon>
        <taxon>Pseudomonadati</taxon>
        <taxon>Pseudomonadota</taxon>
        <taxon>Gammaproteobacteria</taxon>
        <taxon>Lysobacterales</taxon>
        <taxon>Lysobacteraceae</taxon>
        <taxon>Pseudoluteimonas</taxon>
    </lineage>
</organism>
<evidence type="ECO:0000313" key="3">
    <source>
        <dbReference type="Proteomes" id="UP000315891"/>
    </source>
</evidence>
<sequence length="174" mass="17669">MPSNVCVSMLACALVAGSLALPARAATQAKTYEFPAADACQLSVPTTDTKVRPRANGYRNEGTSNQFVICGMGGYENDTVMSTTLLATSVDGQAHSMTCTGVTGLAGFDGPYYSAKTVTVPSSGVGTQSWAAADFGGTEGEVIAGGLNLSVTCTLPPNVALQGFESQGIIDVGN</sequence>
<evidence type="ECO:0000313" key="2">
    <source>
        <dbReference type="EMBL" id="QDQ74045.1"/>
    </source>
</evidence>
<keyword evidence="1" id="KW-0732">Signal</keyword>
<evidence type="ECO:0000256" key="1">
    <source>
        <dbReference type="SAM" id="SignalP"/>
    </source>
</evidence>
<reference evidence="2 3" key="1">
    <citation type="submission" date="2019-07" db="EMBL/GenBank/DDBJ databases">
        <title>Lysobacter weifangensis sp. nov., isolated from bensulfuron-methyl contaminated farmland soil.</title>
        <authorList>
            <person name="Zhao H."/>
        </authorList>
    </citation>
    <scope>NUCLEOTIDE SEQUENCE [LARGE SCALE GENOMIC DNA]</scope>
    <source>
        <strain evidence="2 3">CC-Bw-6</strain>
    </source>
</reference>
<evidence type="ECO:0008006" key="4">
    <source>
        <dbReference type="Google" id="ProtNLM"/>
    </source>
</evidence>
<accession>A0A516V691</accession>
<feature type="signal peptide" evidence="1">
    <location>
        <begin position="1"/>
        <end position="25"/>
    </location>
</feature>
<feature type="chain" id="PRO_5022218694" description="Spore coat protein U domain-containing protein" evidence="1">
    <location>
        <begin position="26"/>
        <end position="174"/>
    </location>
</feature>
<gene>
    <name evidence="2" type="ORF">FNZ56_09215</name>
</gene>
<dbReference type="EMBL" id="CP041742">
    <property type="protein sequence ID" value="QDQ74045.1"/>
    <property type="molecule type" value="Genomic_DNA"/>
</dbReference>
<name>A0A516V691_9GAMM</name>
<dbReference type="OrthoDB" id="6063089at2"/>
<dbReference type="RefSeq" id="WP_143879556.1">
    <property type="nucleotide sequence ID" value="NZ_BAABLZ010000001.1"/>
</dbReference>
<proteinExistence type="predicted"/>
<dbReference type="Proteomes" id="UP000315891">
    <property type="component" value="Chromosome"/>
</dbReference>
<protein>
    <recommendedName>
        <fullName evidence="4">Spore coat protein U domain-containing protein</fullName>
    </recommendedName>
</protein>